<evidence type="ECO:0000256" key="1">
    <source>
        <dbReference type="SAM" id="MobiDB-lite"/>
    </source>
</evidence>
<dbReference type="Proteomes" id="UP000176511">
    <property type="component" value="Unassembled WGS sequence"/>
</dbReference>
<feature type="region of interest" description="Disordered" evidence="1">
    <location>
        <begin position="218"/>
        <end position="250"/>
    </location>
</feature>
<comment type="caution">
    <text evidence="2">The sequence shown here is derived from an EMBL/GenBank/DDBJ whole genome shotgun (WGS) entry which is preliminary data.</text>
</comment>
<feature type="region of interest" description="Disordered" evidence="1">
    <location>
        <begin position="334"/>
        <end position="360"/>
    </location>
</feature>
<proteinExistence type="predicted"/>
<evidence type="ECO:0000313" key="3">
    <source>
        <dbReference type="Proteomes" id="UP000176511"/>
    </source>
</evidence>
<dbReference type="AlphaFoldDB" id="A0A1F6DJZ5"/>
<dbReference type="STRING" id="1798491.A3C87_04115"/>
<dbReference type="EMBL" id="MFLE01000016">
    <property type="protein sequence ID" value="OGG61637.1"/>
    <property type="molecule type" value="Genomic_DNA"/>
</dbReference>
<gene>
    <name evidence="2" type="ORF">A3C87_04115</name>
</gene>
<organism evidence="2 3">
    <name type="scientific">Candidatus Kaiserbacteria bacterium RIFCSPHIGHO2_02_FULL_49_34</name>
    <dbReference type="NCBI Taxonomy" id="1798491"/>
    <lineage>
        <taxon>Bacteria</taxon>
        <taxon>Candidatus Kaiseribacteriota</taxon>
    </lineage>
</organism>
<reference evidence="2 3" key="1">
    <citation type="journal article" date="2016" name="Nat. Commun.">
        <title>Thousands of microbial genomes shed light on interconnected biogeochemical processes in an aquifer system.</title>
        <authorList>
            <person name="Anantharaman K."/>
            <person name="Brown C.T."/>
            <person name="Hug L.A."/>
            <person name="Sharon I."/>
            <person name="Castelle C.J."/>
            <person name="Probst A.J."/>
            <person name="Thomas B.C."/>
            <person name="Singh A."/>
            <person name="Wilkins M.J."/>
            <person name="Karaoz U."/>
            <person name="Brodie E.L."/>
            <person name="Williams K.H."/>
            <person name="Hubbard S.S."/>
            <person name="Banfield J.F."/>
        </authorList>
    </citation>
    <scope>NUCLEOTIDE SEQUENCE [LARGE SCALE GENOMIC DNA]</scope>
</reference>
<name>A0A1F6DJZ5_9BACT</name>
<sequence length="574" mass="63296">MISEVVHRAGYDLSQWQSIAMLLSDARKKLSPEDYVPFYNAVTTYSRSRGTDAEALATIESVVSGWNSNAVEIARTEEAPAVESKEDTADEILAAAMQEVEPEPESTPLQKETMPREAETLVPHIPASTPIPAPEKEPQKIMTVDEAKARILVIKNEIHELIGNPVALIGDMGQLGKDYMTALLQASRATMGGSGGGVMPAMQALEDAYEKLRTSAMTGEMPEEQTQPEPVPEPTQEPEPEPEPEAVPENQFEPAVSLGPVMPAPKAPAVPHKEESPKEIVQRTVVPQRNAEVMLEKELESLKQPTLVVGKDESTNIDEPSIPEVVASTKLVEVKEQEEPELEPEPESVSTPLVSPHEQKEKEVLHDVEIEALRRQLAALELKLKERAEPIAPIEIPEASEPAHAPALVSHEEPVEHAPVVQQVKTPSAPPPQIREEVALAAPIRLKEPRPAVDIRTAFSALDHTEKEKMYQSEAVTDGLRSLLMSWEIFRGGFLSGKERGIEHPLYKTMHGVVMSDILAGKFQGAKTNVIISVNDYVNAWRFEQGVEFNPAETFEHYLRRVIHRILTRAGELT</sequence>
<evidence type="ECO:0000313" key="2">
    <source>
        <dbReference type="EMBL" id="OGG61637.1"/>
    </source>
</evidence>
<feature type="compositionally biased region" description="Acidic residues" evidence="1">
    <location>
        <begin position="236"/>
        <end position="246"/>
    </location>
</feature>
<accession>A0A1F6DJZ5</accession>
<protein>
    <submittedName>
        <fullName evidence="2">Uncharacterized protein</fullName>
    </submittedName>
</protein>
<feature type="compositionally biased region" description="Low complexity" evidence="1">
    <location>
        <begin position="347"/>
        <end position="356"/>
    </location>
</feature>